<dbReference type="AlphaFoldDB" id="A0A850QKJ1"/>
<accession>A0A850QKJ1</accession>
<feature type="transmembrane region" description="Helical" evidence="3">
    <location>
        <begin position="396"/>
        <end position="416"/>
    </location>
</feature>
<feature type="coiled-coil region" evidence="1">
    <location>
        <begin position="244"/>
        <end position="271"/>
    </location>
</feature>
<gene>
    <name evidence="4" type="ORF">HWA77_02950</name>
</gene>
<protein>
    <submittedName>
        <fullName evidence="4">Uncharacterized protein</fullName>
    </submittedName>
</protein>
<evidence type="ECO:0000256" key="2">
    <source>
        <dbReference type="SAM" id="MobiDB-lite"/>
    </source>
</evidence>
<keyword evidence="3" id="KW-0812">Transmembrane</keyword>
<evidence type="ECO:0000256" key="1">
    <source>
        <dbReference type="SAM" id="Coils"/>
    </source>
</evidence>
<keyword evidence="1" id="KW-0175">Coiled coil</keyword>
<sequence length="417" mass="43488">MKIISVVEFSPSGSGYFRVEYNSYGSNPDCSGKGSYPVYGTDFYPTESGQYEMLANYCDSEQYHSDLKNQERSCLLSASPNQDASFKGWCNKDSQKLEYTCKLTDKPVEPETCPDGSCGDSGGTEGGGSGGDSGGTEGGGSGGDSGGTGGGGSGGDSGGTGGGGSGGDGGGTGGGGSGDKTDLSSVINAIKSANSNIVQANNDTRSQIIAGLDLDREALIKADTSNKLQKDLFDSVNNLNDSVSSDFERALAEMKRNSDEAEKQRNAQIEATNKVTEAIKSNPDSSGEQEKLLSSLNDNVSKIKDALLSESPAFSTVPTSIPRDILSVSAVAEAKEKLNKVRFEYADTIEKFKNSVSISTNFDEGSLTDDSFKLDIAGNDIKVSSGSEKFLDIAGVIRPIIIMICSLIAVSIIFVAK</sequence>
<evidence type="ECO:0000313" key="4">
    <source>
        <dbReference type="EMBL" id="NVO99165.1"/>
    </source>
</evidence>
<organism evidence="4 5">
    <name type="scientific">Photobacterium damselae subsp. damselae</name>
    <name type="common">Listonella damsela</name>
    <dbReference type="NCBI Taxonomy" id="85581"/>
    <lineage>
        <taxon>Bacteria</taxon>
        <taxon>Pseudomonadati</taxon>
        <taxon>Pseudomonadota</taxon>
        <taxon>Gammaproteobacteria</taxon>
        <taxon>Vibrionales</taxon>
        <taxon>Vibrionaceae</taxon>
        <taxon>Photobacterium</taxon>
    </lineage>
</organism>
<name>A0A850QKJ1_PHODD</name>
<evidence type="ECO:0000313" key="5">
    <source>
        <dbReference type="Proteomes" id="UP000533429"/>
    </source>
</evidence>
<feature type="region of interest" description="Disordered" evidence="2">
    <location>
        <begin position="110"/>
        <end position="180"/>
    </location>
</feature>
<keyword evidence="3" id="KW-0472">Membrane</keyword>
<dbReference type="EMBL" id="JABXOR010000184">
    <property type="protein sequence ID" value="NVO99165.1"/>
    <property type="molecule type" value="Genomic_DNA"/>
</dbReference>
<proteinExistence type="predicted"/>
<keyword evidence="3" id="KW-1133">Transmembrane helix</keyword>
<feature type="compositionally biased region" description="Gly residues" evidence="2">
    <location>
        <begin position="119"/>
        <end position="178"/>
    </location>
</feature>
<evidence type="ECO:0000256" key="3">
    <source>
        <dbReference type="SAM" id="Phobius"/>
    </source>
</evidence>
<reference evidence="4 5" key="1">
    <citation type="submission" date="2020-06" db="EMBL/GenBank/DDBJ databases">
        <title>Photobacterium damselae subsp. damselae comparative genomics.</title>
        <authorList>
            <person name="Osorio C.R."/>
        </authorList>
    </citation>
    <scope>NUCLEOTIDE SEQUENCE [LARGE SCALE GENOMIC DNA]</scope>
    <source>
        <strain evidence="4 5">TW250/03</strain>
    </source>
</reference>
<comment type="caution">
    <text evidence="4">The sequence shown here is derived from an EMBL/GenBank/DDBJ whole genome shotgun (WGS) entry which is preliminary data.</text>
</comment>
<dbReference type="Proteomes" id="UP000533429">
    <property type="component" value="Unassembled WGS sequence"/>
</dbReference>